<feature type="transmembrane region" description="Helical" evidence="1">
    <location>
        <begin position="262"/>
        <end position="281"/>
    </location>
</feature>
<dbReference type="PANTHER" id="PTHR22911">
    <property type="entry name" value="ACYL-MALONYL CONDENSING ENZYME-RELATED"/>
    <property type="match status" value="1"/>
</dbReference>
<gene>
    <name evidence="3" type="ORF">EJC49_06095</name>
</gene>
<dbReference type="OrthoDB" id="9810239at2"/>
<evidence type="ECO:0000256" key="1">
    <source>
        <dbReference type="SAM" id="Phobius"/>
    </source>
</evidence>
<sequence length="299" mass="31758">MSTPMSDHTKGLVITAIGGMALTVDIPLLRLANGEAWSILLLRCGATVAATLIIWTAWRLLGGRPPALIPGRVGLAVAGLYAMSTLTFMTAVYNTSTANLVFILAFNTMFAALLSWIFLKERPRPATLVAMGLMMVGVLIIVGDGVSSGNLFGDLMALASAFFIACAITITRASGAEMGFTALIAVVAPFLVAIAMVGQVGYKVEAPGWILFNGAVVMPIAFFCLATGPRYITGPEVAMFYLLETVLAPVWVWLIFTEVPSRASMIGGSILIITLVGHSLWQLQSGRRRRAGATVRHPV</sequence>
<feature type="transmembrane region" description="Helical" evidence="1">
    <location>
        <begin position="208"/>
        <end position="226"/>
    </location>
</feature>
<dbReference type="Proteomes" id="UP000278398">
    <property type="component" value="Unassembled WGS sequence"/>
</dbReference>
<dbReference type="InterPro" id="IPR037185">
    <property type="entry name" value="EmrE-like"/>
</dbReference>
<evidence type="ECO:0000259" key="2">
    <source>
        <dbReference type="Pfam" id="PF00892"/>
    </source>
</evidence>
<accession>A0A3R9Y9R7</accession>
<dbReference type="InterPro" id="IPR000620">
    <property type="entry name" value="EamA_dom"/>
</dbReference>
<organism evidence="3 4">
    <name type="scientific">Aquibium carbonis</name>
    <dbReference type="NCBI Taxonomy" id="2495581"/>
    <lineage>
        <taxon>Bacteria</taxon>
        <taxon>Pseudomonadati</taxon>
        <taxon>Pseudomonadota</taxon>
        <taxon>Alphaproteobacteria</taxon>
        <taxon>Hyphomicrobiales</taxon>
        <taxon>Phyllobacteriaceae</taxon>
        <taxon>Aquibium</taxon>
    </lineage>
</organism>
<evidence type="ECO:0000313" key="4">
    <source>
        <dbReference type="Proteomes" id="UP000278398"/>
    </source>
</evidence>
<feature type="transmembrane region" description="Helical" evidence="1">
    <location>
        <begin position="12"/>
        <end position="31"/>
    </location>
</feature>
<feature type="transmembrane region" description="Helical" evidence="1">
    <location>
        <begin position="99"/>
        <end position="119"/>
    </location>
</feature>
<feature type="transmembrane region" description="Helical" evidence="1">
    <location>
        <begin position="73"/>
        <end position="93"/>
    </location>
</feature>
<name>A0A3R9Y9R7_9HYPH</name>
<dbReference type="AlphaFoldDB" id="A0A3R9Y9R7"/>
<proteinExistence type="predicted"/>
<feature type="transmembrane region" description="Helical" evidence="1">
    <location>
        <begin position="126"/>
        <end position="143"/>
    </location>
</feature>
<feature type="transmembrane region" description="Helical" evidence="1">
    <location>
        <begin position="37"/>
        <end position="61"/>
    </location>
</feature>
<dbReference type="SUPFAM" id="SSF103481">
    <property type="entry name" value="Multidrug resistance efflux transporter EmrE"/>
    <property type="match status" value="2"/>
</dbReference>
<keyword evidence="1" id="KW-0472">Membrane</keyword>
<feature type="domain" description="EamA" evidence="2">
    <location>
        <begin position="32"/>
        <end position="142"/>
    </location>
</feature>
<evidence type="ECO:0000313" key="3">
    <source>
        <dbReference type="EMBL" id="RST87374.1"/>
    </source>
</evidence>
<keyword evidence="1" id="KW-1133">Transmembrane helix</keyword>
<dbReference type="Pfam" id="PF00892">
    <property type="entry name" value="EamA"/>
    <property type="match status" value="1"/>
</dbReference>
<keyword evidence="1" id="KW-0812">Transmembrane</keyword>
<feature type="transmembrane region" description="Helical" evidence="1">
    <location>
        <begin position="180"/>
        <end position="202"/>
    </location>
</feature>
<reference evidence="3 4" key="1">
    <citation type="submission" date="2018-12" db="EMBL/GenBank/DDBJ databases">
        <title>Mesorhizobium carbonis sp. nov., isolated from coal mine water.</title>
        <authorList>
            <person name="Xin W."/>
            <person name="Xu Z."/>
            <person name="Xiang F."/>
            <person name="Zhang J."/>
            <person name="Xi L."/>
            <person name="Liu J."/>
        </authorList>
    </citation>
    <scope>NUCLEOTIDE SEQUENCE [LARGE SCALE GENOMIC DNA]</scope>
    <source>
        <strain evidence="3 4">B2.3</strain>
    </source>
</reference>
<protein>
    <submittedName>
        <fullName evidence="3">DMT family transporter</fullName>
    </submittedName>
</protein>
<feature type="transmembrane region" description="Helical" evidence="1">
    <location>
        <begin position="238"/>
        <end position="256"/>
    </location>
</feature>
<comment type="caution">
    <text evidence="3">The sequence shown here is derived from an EMBL/GenBank/DDBJ whole genome shotgun (WGS) entry which is preliminary data.</text>
</comment>
<feature type="transmembrane region" description="Helical" evidence="1">
    <location>
        <begin position="155"/>
        <end position="173"/>
    </location>
</feature>
<keyword evidence="4" id="KW-1185">Reference proteome</keyword>
<dbReference type="RefSeq" id="WP_126698573.1">
    <property type="nucleotide sequence ID" value="NZ_RWKW01000020.1"/>
</dbReference>
<dbReference type="EMBL" id="RWKW01000020">
    <property type="protein sequence ID" value="RST87374.1"/>
    <property type="molecule type" value="Genomic_DNA"/>
</dbReference>
<dbReference type="GO" id="GO:0016020">
    <property type="term" value="C:membrane"/>
    <property type="evidence" value="ECO:0007669"/>
    <property type="project" value="InterPro"/>
</dbReference>